<dbReference type="RefSeq" id="WP_101251110.1">
    <property type="nucleotide sequence ID" value="NZ_PIUM01000014.1"/>
</dbReference>
<protein>
    <submittedName>
        <fullName evidence="2">Ethanolamine utilization protein EutJ</fullName>
    </submittedName>
</protein>
<evidence type="ECO:0000313" key="3">
    <source>
        <dbReference type="Proteomes" id="UP000233293"/>
    </source>
</evidence>
<dbReference type="InterPro" id="IPR043129">
    <property type="entry name" value="ATPase_NBD"/>
</dbReference>
<dbReference type="PANTHER" id="PTHR32432:SF3">
    <property type="entry name" value="ETHANOLAMINE UTILIZATION PROTEIN EUTJ"/>
    <property type="match status" value="1"/>
</dbReference>
<evidence type="ECO:0000256" key="1">
    <source>
        <dbReference type="SAM" id="MobiDB-lite"/>
    </source>
</evidence>
<reference evidence="3" key="1">
    <citation type="submission" date="2017-12" db="EMBL/GenBank/DDBJ databases">
        <title>Draft genome sequence of Telmatospirillum siberiense 26-4b1T, an acidotolerant peatland alphaproteobacterium potentially involved in sulfur cycling.</title>
        <authorList>
            <person name="Hausmann B."/>
            <person name="Pjevac P."/>
            <person name="Schreck K."/>
            <person name="Herbold C.W."/>
            <person name="Daims H."/>
            <person name="Wagner M."/>
            <person name="Pester M."/>
            <person name="Loy A."/>
        </authorList>
    </citation>
    <scope>NUCLEOTIDE SEQUENCE [LARGE SCALE GENOMIC DNA]</scope>
    <source>
        <strain evidence="3">26-4b1</strain>
    </source>
</reference>
<organism evidence="2 3">
    <name type="scientific">Telmatospirillum siberiense</name>
    <dbReference type="NCBI Taxonomy" id="382514"/>
    <lineage>
        <taxon>Bacteria</taxon>
        <taxon>Pseudomonadati</taxon>
        <taxon>Pseudomonadota</taxon>
        <taxon>Alphaproteobacteria</taxon>
        <taxon>Rhodospirillales</taxon>
        <taxon>Rhodospirillaceae</taxon>
        <taxon>Telmatospirillum</taxon>
    </lineage>
</organism>
<gene>
    <name evidence="2" type="ORF">CWS72_13350</name>
</gene>
<dbReference type="Gene3D" id="3.30.420.40">
    <property type="match status" value="2"/>
</dbReference>
<name>A0A2N3PUJ3_9PROT</name>
<proteinExistence type="predicted"/>
<dbReference type="Proteomes" id="UP000233293">
    <property type="component" value="Unassembled WGS sequence"/>
</dbReference>
<keyword evidence="3" id="KW-1185">Reference proteome</keyword>
<dbReference type="PANTHER" id="PTHR32432">
    <property type="entry name" value="CELL DIVISION PROTEIN FTSA-RELATED"/>
    <property type="match status" value="1"/>
</dbReference>
<sequence>MNTDRNSDVTSSSSEPGQATAGIRPAANQLLMDFDAALGLEDVPPIGEPLYAGVDLGTAYIVTAVVDGAGRPVAGALTRSQSSVRDGLVLDYMGAISLLRNQVNAIRRAGFEISDAMAAYPPGTMGGNAKAFANVLEAADLHAVGLIDEPSAAAEVLDIDDGAVVDIGGGTTGISVIKGGKVIYTADEATGGTHVDLVLAGNFKIEIAEAERMKTDPRRQKDLFPLVRPVFQKMASIVRTHLAEHPVETLYLVGGTSAFPGIVEVMAQETGLQVMLPVNPLLVTPLGIALRCARNSRDAQKPAIGRAVGAVAGRKAS</sequence>
<dbReference type="InterPro" id="IPR050696">
    <property type="entry name" value="FtsA/MreB"/>
</dbReference>
<dbReference type="OrthoDB" id="306538at2"/>
<dbReference type="SUPFAM" id="SSF53067">
    <property type="entry name" value="Actin-like ATPase domain"/>
    <property type="match status" value="2"/>
</dbReference>
<dbReference type="EMBL" id="PIUM01000014">
    <property type="protein sequence ID" value="PKU24079.1"/>
    <property type="molecule type" value="Genomic_DNA"/>
</dbReference>
<evidence type="ECO:0000313" key="2">
    <source>
        <dbReference type="EMBL" id="PKU24079.1"/>
    </source>
</evidence>
<dbReference type="InterPro" id="IPR013366">
    <property type="entry name" value="EutJ"/>
</dbReference>
<dbReference type="CDD" id="cd24047">
    <property type="entry name" value="ASKHA_NBD_EutJ"/>
    <property type="match status" value="1"/>
</dbReference>
<comment type="caution">
    <text evidence="2">The sequence shown here is derived from an EMBL/GenBank/DDBJ whole genome shotgun (WGS) entry which is preliminary data.</text>
</comment>
<dbReference type="NCBIfam" id="TIGR02529">
    <property type="entry name" value="EutJ"/>
    <property type="match status" value="1"/>
</dbReference>
<feature type="region of interest" description="Disordered" evidence="1">
    <location>
        <begin position="1"/>
        <end position="21"/>
    </location>
</feature>
<accession>A0A2N3PUJ3</accession>
<dbReference type="Pfam" id="PF14450">
    <property type="entry name" value="FtsA"/>
    <property type="match status" value="1"/>
</dbReference>
<feature type="compositionally biased region" description="Polar residues" evidence="1">
    <location>
        <begin position="1"/>
        <end position="17"/>
    </location>
</feature>
<dbReference type="AlphaFoldDB" id="A0A2N3PUJ3"/>
<dbReference type="NCBIfam" id="NF011660">
    <property type="entry name" value="PRK15080.1"/>
    <property type="match status" value="1"/>
</dbReference>